<comment type="caution">
    <text evidence="2">The sequence shown here is derived from an EMBL/GenBank/DDBJ whole genome shotgun (WGS) entry which is preliminary data.</text>
</comment>
<dbReference type="AlphaFoldDB" id="A0A511QWY1"/>
<organism evidence="2 3">
    <name type="scientific">Meiothermus hypogaeus NBRC 106114</name>
    <dbReference type="NCBI Taxonomy" id="1227553"/>
    <lineage>
        <taxon>Bacteria</taxon>
        <taxon>Thermotogati</taxon>
        <taxon>Deinococcota</taxon>
        <taxon>Deinococci</taxon>
        <taxon>Thermales</taxon>
        <taxon>Thermaceae</taxon>
        <taxon>Meiothermus</taxon>
    </lineage>
</organism>
<dbReference type="OrthoDB" id="1251983at2"/>
<keyword evidence="1" id="KW-0732">Signal</keyword>
<evidence type="ECO:0000256" key="1">
    <source>
        <dbReference type="SAM" id="SignalP"/>
    </source>
</evidence>
<feature type="chain" id="PRO_5022026787" evidence="1">
    <location>
        <begin position="19"/>
        <end position="239"/>
    </location>
</feature>
<reference evidence="2 3" key="1">
    <citation type="submission" date="2019-07" db="EMBL/GenBank/DDBJ databases">
        <title>Whole genome shotgun sequence of Meiothermus hypogaeus NBRC 106114.</title>
        <authorList>
            <person name="Hosoyama A."/>
            <person name="Uohara A."/>
            <person name="Ohji S."/>
            <person name="Ichikawa N."/>
        </authorList>
    </citation>
    <scope>NUCLEOTIDE SEQUENCE [LARGE SCALE GENOMIC DNA]</scope>
    <source>
        <strain evidence="2 3">NBRC 106114</strain>
    </source>
</reference>
<dbReference type="RefSeq" id="WP_119340541.1">
    <property type="nucleotide sequence ID" value="NZ_BJXL01000001.1"/>
</dbReference>
<sequence length="239" mass="24402">MRALLGLLLLAGAIYALAQGITSNQIRDGAITTPKIANGAVTIAKIGASGTPNSTTFLRGDGSWAAPPGGGGGPTIYSNAPNSDIAINSTSNVNLVSRSVDISAGTTVLLEVWYTIINNSGATATYTYRCSIGGITVDAADSTTHAASSTNRAVHYTVCRFSISSTTLTRIALQNERSAPGASNTGLTGAQAGRYAWQASASNLTGTQTVAMGIRSSSTTVTQTATVESWRLTVLPSNP</sequence>
<dbReference type="EMBL" id="BJXL01000001">
    <property type="protein sequence ID" value="GEM81893.1"/>
    <property type="molecule type" value="Genomic_DNA"/>
</dbReference>
<accession>A0A511QWY1</accession>
<protein>
    <submittedName>
        <fullName evidence="2">Uncharacterized protein</fullName>
    </submittedName>
</protein>
<evidence type="ECO:0000313" key="2">
    <source>
        <dbReference type="EMBL" id="GEM81893.1"/>
    </source>
</evidence>
<proteinExistence type="predicted"/>
<name>A0A511QWY1_9DEIN</name>
<evidence type="ECO:0000313" key="3">
    <source>
        <dbReference type="Proteomes" id="UP000321197"/>
    </source>
</evidence>
<gene>
    <name evidence="2" type="ORF">MHY01S_00590</name>
</gene>
<dbReference type="Proteomes" id="UP000321197">
    <property type="component" value="Unassembled WGS sequence"/>
</dbReference>
<feature type="signal peptide" evidence="1">
    <location>
        <begin position="1"/>
        <end position="18"/>
    </location>
</feature>